<evidence type="ECO:0000256" key="2">
    <source>
        <dbReference type="SAM" id="SignalP"/>
    </source>
</evidence>
<dbReference type="RefSeq" id="WP_076344549.1">
    <property type="nucleotide sequence ID" value="NZ_FTOO01000001.1"/>
</dbReference>
<evidence type="ECO:0000256" key="1">
    <source>
        <dbReference type="SAM" id="MobiDB-lite"/>
    </source>
</evidence>
<sequence>MFKRMIRLVSIAALALAIVGFTWGPAASVHARDQGEIEFRVGSSTTTVVAGARVIVINHEGKIVATGLTDTHGLYIAHVPMYKAKWNEKYDAKGVVNAIVTADGYNEQAVFVIPITEHTIQPVILQPIRPNARNLPSASLGNFSSFDLVGYIDRYASELHLKRQSPIPGEPGNPPWSAQQASASSR</sequence>
<dbReference type="Proteomes" id="UP000186156">
    <property type="component" value="Unassembled WGS sequence"/>
</dbReference>
<dbReference type="EMBL" id="FTOO01000001">
    <property type="protein sequence ID" value="SIS58248.1"/>
    <property type="molecule type" value="Genomic_DNA"/>
</dbReference>
<feature type="compositionally biased region" description="Low complexity" evidence="1">
    <location>
        <begin position="177"/>
        <end position="186"/>
    </location>
</feature>
<keyword evidence="4" id="KW-1185">Reference proteome</keyword>
<accession>A0A1N7K9I2</accession>
<reference evidence="4" key="1">
    <citation type="submission" date="2017-01" db="EMBL/GenBank/DDBJ databases">
        <authorList>
            <person name="Varghese N."/>
            <person name="Submissions S."/>
        </authorList>
    </citation>
    <scope>NUCLEOTIDE SEQUENCE [LARGE SCALE GENOMIC DNA]</scope>
    <source>
        <strain evidence="4">DSM 16176</strain>
    </source>
</reference>
<name>A0A1N7K9I2_9BACL</name>
<gene>
    <name evidence="3" type="ORF">SAMN05421799_101425</name>
</gene>
<proteinExistence type="predicted"/>
<evidence type="ECO:0000313" key="4">
    <source>
        <dbReference type="Proteomes" id="UP000186156"/>
    </source>
</evidence>
<organism evidence="3 4">
    <name type="scientific">Alicyclobacillus vulcanalis</name>
    <dbReference type="NCBI Taxonomy" id="252246"/>
    <lineage>
        <taxon>Bacteria</taxon>
        <taxon>Bacillati</taxon>
        <taxon>Bacillota</taxon>
        <taxon>Bacilli</taxon>
        <taxon>Bacillales</taxon>
        <taxon>Alicyclobacillaceae</taxon>
        <taxon>Alicyclobacillus</taxon>
    </lineage>
</organism>
<evidence type="ECO:0000313" key="3">
    <source>
        <dbReference type="EMBL" id="SIS58248.1"/>
    </source>
</evidence>
<dbReference type="STRING" id="252246.SAMN05421799_101425"/>
<keyword evidence="2" id="KW-0732">Signal</keyword>
<feature type="region of interest" description="Disordered" evidence="1">
    <location>
        <begin position="163"/>
        <end position="186"/>
    </location>
</feature>
<protein>
    <recommendedName>
        <fullName evidence="5">Carboxypeptidase regulatory-like domain-containing protein</fullName>
    </recommendedName>
</protein>
<dbReference type="OrthoDB" id="2375752at2"/>
<feature type="signal peptide" evidence="2">
    <location>
        <begin position="1"/>
        <end position="31"/>
    </location>
</feature>
<dbReference type="AlphaFoldDB" id="A0A1N7K9I2"/>
<feature type="chain" id="PRO_5012704088" description="Carboxypeptidase regulatory-like domain-containing protein" evidence="2">
    <location>
        <begin position="32"/>
        <end position="186"/>
    </location>
</feature>
<evidence type="ECO:0008006" key="5">
    <source>
        <dbReference type="Google" id="ProtNLM"/>
    </source>
</evidence>